<dbReference type="Proteomes" id="UP000265520">
    <property type="component" value="Unassembled WGS sequence"/>
</dbReference>
<dbReference type="EMBL" id="LXQA010018662">
    <property type="protein sequence ID" value="MCH90598.1"/>
    <property type="molecule type" value="Genomic_DNA"/>
</dbReference>
<gene>
    <name evidence="1" type="ORF">A2U01_0011515</name>
</gene>
<accession>A0A392MV84</accession>
<reference evidence="1 2" key="1">
    <citation type="journal article" date="2018" name="Front. Plant Sci.">
        <title>Red Clover (Trifolium pratense) and Zigzag Clover (T. medium) - A Picture of Genomic Similarities and Differences.</title>
        <authorList>
            <person name="Dluhosova J."/>
            <person name="Istvanek J."/>
            <person name="Nedelnik J."/>
            <person name="Repkova J."/>
        </authorList>
    </citation>
    <scope>NUCLEOTIDE SEQUENCE [LARGE SCALE GENOMIC DNA]</scope>
    <source>
        <strain evidence="2">cv. 10/8</strain>
        <tissue evidence="1">Leaf</tissue>
    </source>
</reference>
<comment type="caution">
    <text evidence="1">The sequence shown here is derived from an EMBL/GenBank/DDBJ whole genome shotgun (WGS) entry which is preliminary data.</text>
</comment>
<organism evidence="1 2">
    <name type="scientific">Trifolium medium</name>
    <dbReference type="NCBI Taxonomy" id="97028"/>
    <lineage>
        <taxon>Eukaryota</taxon>
        <taxon>Viridiplantae</taxon>
        <taxon>Streptophyta</taxon>
        <taxon>Embryophyta</taxon>
        <taxon>Tracheophyta</taxon>
        <taxon>Spermatophyta</taxon>
        <taxon>Magnoliopsida</taxon>
        <taxon>eudicotyledons</taxon>
        <taxon>Gunneridae</taxon>
        <taxon>Pentapetalae</taxon>
        <taxon>rosids</taxon>
        <taxon>fabids</taxon>
        <taxon>Fabales</taxon>
        <taxon>Fabaceae</taxon>
        <taxon>Papilionoideae</taxon>
        <taxon>50 kb inversion clade</taxon>
        <taxon>NPAAA clade</taxon>
        <taxon>Hologalegina</taxon>
        <taxon>IRL clade</taxon>
        <taxon>Trifolieae</taxon>
        <taxon>Trifolium</taxon>
    </lineage>
</organism>
<evidence type="ECO:0000313" key="2">
    <source>
        <dbReference type="Proteomes" id="UP000265520"/>
    </source>
</evidence>
<keyword evidence="2" id="KW-1185">Reference proteome</keyword>
<dbReference type="AlphaFoldDB" id="A0A392MV84"/>
<protein>
    <submittedName>
        <fullName evidence="1">Uncharacterized protein</fullName>
    </submittedName>
</protein>
<sequence>MGGSAEVPQREVVRRCDVVGRGEGGEASEEVGR</sequence>
<proteinExistence type="predicted"/>
<evidence type="ECO:0000313" key="1">
    <source>
        <dbReference type="EMBL" id="MCH90598.1"/>
    </source>
</evidence>
<name>A0A392MV84_9FABA</name>